<feature type="domain" description="ABM" evidence="1">
    <location>
        <begin position="3"/>
        <end position="74"/>
    </location>
</feature>
<comment type="caution">
    <text evidence="2">The sequence shown here is derived from an EMBL/GenBank/DDBJ whole genome shotgun (WGS) entry which is preliminary data.</text>
</comment>
<sequence length="96" mass="11044">MIYRLWTTGVDPTQIDRYREFADSRSLPMFREQQGFREAFFLQDGDEHWVLTVWDSLEDIEALGASDTYAATVRALGESGILTGKQTVRILRTEVV</sequence>
<accession>A0ABW2N6V4</accession>
<organism evidence="2 3">
    <name type="scientific">Nocardioides astragali</name>
    <dbReference type="NCBI Taxonomy" id="1776736"/>
    <lineage>
        <taxon>Bacteria</taxon>
        <taxon>Bacillati</taxon>
        <taxon>Actinomycetota</taxon>
        <taxon>Actinomycetes</taxon>
        <taxon>Propionibacteriales</taxon>
        <taxon>Nocardioidaceae</taxon>
        <taxon>Nocardioides</taxon>
    </lineage>
</organism>
<keyword evidence="2" id="KW-0503">Monooxygenase</keyword>
<evidence type="ECO:0000313" key="3">
    <source>
        <dbReference type="Proteomes" id="UP001596524"/>
    </source>
</evidence>
<dbReference type="RefSeq" id="WP_255892101.1">
    <property type="nucleotide sequence ID" value="NZ_JAFMZM010000005.1"/>
</dbReference>
<dbReference type="SUPFAM" id="SSF54909">
    <property type="entry name" value="Dimeric alpha+beta barrel"/>
    <property type="match status" value="1"/>
</dbReference>
<dbReference type="Pfam" id="PF03992">
    <property type="entry name" value="ABM"/>
    <property type="match status" value="1"/>
</dbReference>
<dbReference type="InterPro" id="IPR011008">
    <property type="entry name" value="Dimeric_a/b-barrel"/>
</dbReference>
<dbReference type="EC" id="1.14.-.-" evidence="2"/>
<dbReference type="GO" id="GO:0004497">
    <property type="term" value="F:monooxygenase activity"/>
    <property type="evidence" value="ECO:0007669"/>
    <property type="project" value="UniProtKB-KW"/>
</dbReference>
<dbReference type="EMBL" id="JBHTCH010000021">
    <property type="protein sequence ID" value="MFC7362169.1"/>
    <property type="molecule type" value="Genomic_DNA"/>
</dbReference>
<dbReference type="Gene3D" id="3.30.70.100">
    <property type="match status" value="1"/>
</dbReference>
<name>A0ABW2N6V4_9ACTN</name>
<dbReference type="InterPro" id="IPR007138">
    <property type="entry name" value="ABM_dom"/>
</dbReference>
<reference evidence="3" key="1">
    <citation type="journal article" date="2019" name="Int. J. Syst. Evol. Microbiol.">
        <title>The Global Catalogue of Microorganisms (GCM) 10K type strain sequencing project: providing services to taxonomists for standard genome sequencing and annotation.</title>
        <authorList>
            <consortium name="The Broad Institute Genomics Platform"/>
            <consortium name="The Broad Institute Genome Sequencing Center for Infectious Disease"/>
            <person name="Wu L."/>
            <person name="Ma J."/>
        </authorList>
    </citation>
    <scope>NUCLEOTIDE SEQUENCE [LARGE SCALE GENOMIC DNA]</scope>
    <source>
        <strain evidence="3">FCH27</strain>
    </source>
</reference>
<proteinExistence type="predicted"/>
<keyword evidence="2" id="KW-0560">Oxidoreductase</keyword>
<evidence type="ECO:0000313" key="2">
    <source>
        <dbReference type="EMBL" id="MFC7362169.1"/>
    </source>
</evidence>
<gene>
    <name evidence="2" type="ORF">ACFQO6_17980</name>
</gene>
<evidence type="ECO:0000259" key="1">
    <source>
        <dbReference type="Pfam" id="PF03992"/>
    </source>
</evidence>
<keyword evidence="3" id="KW-1185">Reference proteome</keyword>
<protein>
    <submittedName>
        <fullName evidence="2">Antibiotic biosynthesis monooxygenase family protein</fullName>
        <ecNumber evidence="2">1.14.-.-</ecNumber>
    </submittedName>
</protein>
<dbReference type="Proteomes" id="UP001596524">
    <property type="component" value="Unassembled WGS sequence"/>
</dbReference>